<name>A0ABP0TYH8_9BRYO</name>
<dbReference type="InterPro" id="IPR010264">
    <property type="entry name" value="Self-incomp_S1"/>
</dbReference>
<protein>
    <recommendedName>
        <fullName evidence="6">S-protein homolog</fullName>
    </recommendedName>
</protein>
<feature type="signal peptide" evidence="6">
    <location>
        <begin position="1"/>
        <end position="24"/>
    </location>
</feature>
<keyword evidence="8" id="KW-1185">Reference proteome</keyword>
<comment type="subcellular location">
    <subcellularLocation>
        <location evidence="1 6">Secreted</location>
    </subcellularLocation>
</comment>
<keyword evidence="3 6" id="KW-0713">Self-incompatibility</keyword>
<evidence type="ECO:0000256" key="2">
    <source>
        <dbReference type="ARBA" id="ARBA00005581"/>
    </source>
</evidence>
<reference evidence="7" key="1">
    <citation type="submission" date="2024-02" db="EMBL/GenBank/DDBJ databases">
        <authorList>
            <consortium name="ELIXIR-Norway"/>
            <consortium name="Elixir Norway"/>
        </authorList>
    </citation>
    <scope>NUCLEOTIDE SEQUENCE</scope>
</reference>
<proteinExistence type="inferred from homology"/>
<evidence type="ECO:0000256" key="5">
    <source>
        <dbReference type="ARBA" id="ARBA00022729"/>
    </source>
</evidence>
<feature type="chain" id="PRO_5044994591" description="S-protein homolog" evidence="6">
    <location>
        <begin position="25"/>
        <end position="135"/>
    </location>
</feature>
<dbReference type="EMBL" id="OZ019909">
    <property type="protein sequence ID" value="CAK9208568.1"/>
    <property type="molecule type" value="Genomic_DNA"/>
</dbReference>
<evidence type="ECO:0000256" key="1">
    <source>
        <dbReference type="ARBA" id="ARBA00004613"/>
    </source>
</evidence>
<dbReference type="Proteomes" id="UP001497512">
    <property type="component" value="Chromosome 17"/>
</dbReference>
<dbReference type="PANTHER" id="PTHR31232:SF18">
    <property type="entry name" value="S-PROTEIN HOMOLOG"/>
    <property type="match status" value="1"/>
</dbReference>
<organism evidence="7 8">
    <name type="scientific">Sphagnum troendelagicum</name>
    <dbReference type="NCBI Taxonomy" id="128251"/>
    <lineage>
        <taxon>Eukaryota</taxon>
        <taxon>Viridiplantae</taxon>
        <taxon>Streptophyta</taxon>
        <taxon>Embryophyta</taxon>
        <taxon>Bryophyta</taxon>
        <taxon>Sphagnophytina</taxon>
        <taxon>Sphagnopsida</taxon>
        <taxon>Sphagnales</taxon>
        <taxon>Sphagnaceae</taxon>
        <taxon>Sphagnum</taxon>
    </lineage>
</organism>
<evidence type="ECO:0000256" key="4">
    <source>
        <dbReference type="ARBA" id="ARBA00022525"/>
    </source>
</evidence>
<accession>A0ABP0TYH8</accession>
<evidence type="ECO:0000313" key="7">
    <source>
        <dbReference type="EMBL" id="CAK9208568.1"/>
    </source>
</evidence>
<keyword evidence="5 6" id="KW-0732">Signal</keyword>
<sequence>MIMMLRTAACVFVVILQLTTMTVNHHVTCIPTVVTLTNALPGESLHVNCHSEDDDLGWRIVSYNSSYIITFEDNFWGTTVFACEFNAGTQYHTTSIIVFQGYAYWGTMPCYAKCTWSVSPLGFFDNGVFKTSWAP</sequence>
<evidence type="ECO:0000256" key="3">
    <source>
        <dbReference type="ARBA" id="ARBA00022471"/>
    </source>
</evidence>
<gene>
    <name evidence="7" type="ORF">CSSPTR1EN2_LOCUS9248</name>
</gene>
<comment type="similarity">
    <text evidence="2 6">Belongs to the plant self-incompatibility (S1) protein family.</text>
</comment>
<keyword evidence="4 6" id="KW-0964">Secreted</keyword>
<evidence type="ECO:0000256" key="6">
    <source>
        <dbReference type="RuleBase" id="RU367044"/>
    </source>
</evidence>
<dbReference type="Pfam" id="PF05938">
    <property type="entry name" value="Self-incomp_S1"/>
    <property type="match status" value="1"/>
</dbReference>
<dbReference type="PANTHER" id="PTHR31232">
    <property type="match status" value="1"/>
</dbReference>
<evidence type="ECO:0000313" key="8">
    <source>
        <dbReference type="Proteomes" id="UP001497512"/>
    </source>
</evidence>